<dbReference type="InterPro" id="IPR009100">
    <property type="entry name" value="AcylCoA_DH/oxidase_NM_dom_sf"/>
</dbReference>
<feature type="region of interest" description="Disordered" evidence="14">
    <location>
        <begin position="694"/>
        <end position="794"/>
    </location>
</feature>
<dbReference type="InterPro" id="IPR055060">
    <property type="entry name" value="ACOX_C_alpha1"/>
</dbReference>
<organism evidence="16 17">
    <name type="scientific">Fonsecaea nubica</name>
    <dbReference type="NCBI Taxonomy" id="856822"/>
    <lineage>
        <taxon>Eukaryota</taxon>
        <taxon>Fungi</taxon>
        <taxon>Dikarya</taxon>
        <taxon>Ascomycota</taxon>
        <taxon>Pezizomycotina</taxon>
        <taxon>Eurotiomycetes</taxon>
        <taxon>Chaetothyriomycetidae</taxon>
        <taxon>Chaetothyriales</taxon>
        <taxon>Herpotrichiellaceae</taxon>
        <taxon>Fonsecaea</taxon>
    </lineage>
</organism>
<comment type="caution">
    <text evidence="16">The sequence shown here is derived from an EMBL/GenBank/DDBJ whole genome shotgun (WGS) entry which is preliminary data.</text>
</comment>
<accession>A0A178CWU7</accession>
<dbReference type="GO" id="GO:0003997">
    <property type="term" value="F:acyl-CoA oxidase activity"/>
    <property type="evidence" value="ECO:0007669"/>
    <property type="project" value="UniProtKB-EC"/>
</dbReference>
<protein>
    <recommendedName>
        <fullName evidence="6">acyl-CoA oxidase</fullName>
        <ecNumber evidence="6">1.3.3.6</ecNumber>
    </recommendedName>
</protein>
<keyword evidence="12" id="KW-0576">Peroxisome</keyword>
<feature type="compositionally biased region" description="Acidic residues" evidence="14">
    <location>
        <begin position="748"/>
        <end position="757"/>
    </location>
</feature>
<dbReference type="Pfam" id="PF04082">
    <property type="entry name" value="Fungal_trans"/>
    <property type="match status" value="1"/>
</dbReference>
<dbReference type="SUPFAM" id="SSF56645">
    <property type="entry name" value="Acyl-CoA dehydrogenase NM domain-like"/>
    <property type="match status" value="1"/>
</dbReference>
<evidence type="ECO:0000256" key="4">
    <source>
        <dbReference type="ARBA" id="ARBA00004846"/>
    </source>
</evidence>
<dbReference type="InterPro" id="IPR007219">
    <property type="entry name" value="XnlR_reg_dom"/>
</dbReference>
<evidence type="ECO:0000256" key="12">
    <source>
        <dbReference type="ARBA" id="ARBA00023140"/>
    </source>
</evidence>
<feature type="compositionally biased region" description="Polar residues" evidence="14">
    <location>
        <begin position="697"/>
        <end position="707"/>
    </location>
</feature>
<dbReference type="CDD" id="cd12148">
    <property type="entry name" value="fungal_TF_MHR"/>
    <property type="match status" value="1"/>
</dbReference>
<keyword evidence="17" id="KW-1185">Reference proteome</keyword>
<evidence type="ECO:0000259" key="15">
    <source>
        <dbReference type="SMART" id="SM00906"/>
    </source>
</evidence>
<feature type="region of interest" description="Disordered" evidence="14">
    <location>
        <begin position="1505"/>
        <end position="1587"/>
    </location>
</feature>
<comment type="pathway">
    <text evidence="4">Lipid metabolism; peroxisomal fatty acid beta-oxidation.</text>
</comment>
<evidence type="ECO:0000256" key="14">
    <source>
        <dbReference type="SAM" id="MobiDB-lite"/>
    </source>
</evidence>
<evidence type="ECO:0000256" key="8">
    <source>
        <dbReference type="ARBA" id="ARBA00022827"/>
    </source>
</evidence>
<keyword evidence="8" id="KW-0274">FAD</keyword>
<dbReference type="InterPro" id="IPR012258">
    <property type="entry name" value="Acyl-CoA_oxidase"/>
</dbReference>
<dbReference type="GO" id="GO:0003677">
    <property type="term" value="F:DNA binding"/>
    <property type="evidence" value="ECO:0007669"/>
    <property type="project" value="InterPro"/>
</dbReference>
<dbReference type="Pfam" id="PF22924">
    <property type="entry name" value="ACOX_C_alpha1"/>
    <property type="match status" value="1"/>
</dbReference>
<dbReference type="FunFam" id="1.20.140.10:FF:000015">
    <property type="entry name" value="Acyl-coenzyme A oxidase"/>
    <property type="match status" value="1"/>
</dbReference>
<evidence type="ECO:0000256" key="9">
    <source>
        <dbReference type="ARBA" id="ARBA00022832"/>
    </source>
</evidence>
<dbReference type="GO" id="GO:0005777">
    <property type="term" value="C:peroxisome"/>
    <property type="evidence" value="ECO:0007669"/>
    <property type="project" value="UniProtKB-SubCell"/>
</dbReference>
<reference evidence="16 17" key="1">
    <citation type="submission" date="2016-03" db="EMBL/GenBank/DDBJ databases">
        <title>The draft genome sequence of Fonsecaea nubica causative agent of cutaneous subcutaneous infection in human host.</title>
        <authorList>
            <person name="Costa F."/>
            <person name="Sybren D.H."/>
            <person name="Raittz R.T."/>
            <person name="Weiss V.A."/>
            <person name="Leao A.C."/>
            <person name="Gomes R."/>
            <person name="De Souza E.M."/>
            <person name="Pedrosa F.O."/>
            <person name="Steffens M.B."/>
            <person name="Bombassaro A."/>
            <person name="Tadra-Sfeir M.Z."/>
            <person name="Moreno L.F."/>
            <person name="Najafzadeh M.J."/>
            <person name="Felipe M.S."/>
            <person name="Teixeira M."/>
            <person name="Sun J."/>
            <person name="Xi L."/>
            <person name="Castro M.A."/>
            <person name="Vicente V.A."/>
        </authorList>
    </citation>
    <scope>NUCLEOTIDE SEQUENCE [LARGE SCALE GENOMIC DNA]</scope>
    <source>
        <strain evidence="16 17">CBS 269.64</strain>
    </source>
</reference>
<dbReference type="Gene3D" id="1.20.140.10">
    <property type="entry name" value="Butyryl-CoA Dehydrogenase, subunit A, domain 3"/>
    <property type="match status" value="2"/>
</dbReference>
<dbReference type="Gene3D" id="2.40.110.10">
    <property type="entry name" value="Butyryl-CoA Dehydrogenase, subunit A, domain 2"/>
    <property type="match status" value="1"/>
</dbReference>
<evidence type="ECO:0000313" key="16">
    <source>
        <dbReference type="EMBL" id="OAL33734.1"/>
    </source>
</evidence>
<dbReference type="InterPro" id="IPR029320">
    <property type="entry name" value="Acyl-CoA_ox_N"/>
</dbReference>
<dbReference type="Gene3D" id="1.10.540.10">
    <property type="entry name" value="Acyl-CoA dehydrogenase/oxidase, N-terminal domain"/>
    <property type="match status" value="1"/>
</dbReference>
<evidence type="ECO:0000256" key="3">
    <source>
        <dbReference type="ARBA" id="ARBA00004275"/>
    </source>
</evidence>
<feature type="compositionally biased region" description="Basic residues" evidence="14">
    <location>
        <begin position="1547"/>
        <end position="1556"/>
    </location>
</feature>
<dbReference type="GO" id="GO:0055088">
    <property type="term" value="P:lipid homeostasis"/>
    <property type="evidence" value="ECO:0007669"/>
    <property type="project" value="TreeGrafter"/>
</dbReference>
<evidence type="ECO:0000256" key="6">
    <source>
        <dbReference type="ARBA" id="ARBA00012870"/>
    </source>
</evidence>
<proteinExistence type="inferred from homology"/>
<sequence>MTAFPDNLKPANPQGPDCLARERASSSLPVQELAQHLFGRDGFLERQQRILEALQKEPVFSKESQQHLSRQERFELGLTRAKCLRRMADRLKWDQDDYLMALYLVDDVNPFYAHTKLFTNTIREQASDEQLAYWMPKIESWEVTGGYAQTELGHGSNVRGLELEAKWDPVTKEFILNSPTLTSSKWWNGSIGITGNHAIVVAQLLLPTKSSSSDKTTGYTSYGPHPFVVQVRSLGTHKPMDGVVIGDIGPKYGYITMDNAYILFDHYRIPHSAFLSRHAKVDPDTGEYSKPKVRALIYGSMTFSRSVIVMQARMVLARAVTIAVRYSAVRHQFSDRDGGDPSGPEVPVLDYQTVQIRVLPLLATMFALHYSGQAMGDLFYRTRTSIGSGDFSELADLHNMSTGLKSLCTGLAADGIETCRRVLGGHGFGGASGMIQLNNDYLSKPTVEGDNWMITQQVAAYLIKKMTAVVENPEAESADNTEKNLRSFVKAVTPPRGSGQSVCPFDVLGSDQALVDAFQWRAAALTYRAYEARVVRKEKWNSLLIQLHKLGLAQSQARVVGLFYTAVQNTKDMSPESRGVLRDLFRLFCLYTMDNEAREFLSTSAISTDQMDAISETIKGLLVQIRPHAVKLVDAWMIPDYLLDSALGRHDGRVYEDLFNRAHRLNPLNSITYNPRYWEDELVMGAKDYDRGKRLTSKNTSAAQVNVSRPAPCRTQSYTHPTGLEHGDGDLNYQSQDLGSRSDIGIEDRDEVDDANDEPSTSIQTTCGDADNQTSPGAYNATTWPQTTRRRSTVSMAAAASTPQAILTPTGGVVGRPVYLENEIEFLERETELMESSAPTSPPTNSRPEVDLAFLRLYRAFDLPTRAIRDSLVSSFTVYCSPWMPVIEAEELKSIGRGACEVQTRHSNQGENTVSLLLTQALFVAGSRVQSSRFSFNSCSEFYNRAKALYFAEHELNPLTVIRALCLLQWYNPNGPEFVSIHSSVSWLRLAVGLAFQIGLHREPDPRNPDYKLRRRLFWTLVARDALLSASQGRPRSINLNDCTVRWPTLHDFPEDNKHARLFLSYVDICCILGRLGQAALPGGHIGSLCVGVGRDLYRWRSQLPSDLQLDGARDFDFETRQLHIPYFTAISILYGPGPAVQNCSVAAILASSCVARIFEDFLARDLLRYLSPIHIFYLFTAGLPQISGHKIPILREASKREFKMIRYSLLEMSKTWHSAHRHLGSLNKLLSAMNRSSAAGTFASKRNMALLGRNHRDSSLTDQLSLFERLGVELCPKCDLVVGLTSSSCALPAQKAMNSGRRDSLLHTAGTAVAAVVSSSSWSNVDDAADVADADSIASTERGIDRTDQGCERMYYPSDTFQLSPSTVPMWGECDEIRAIDMDGERHGTGQEPDSTGIDHSALTMLPPPTTASPVPEAASSYDRDSPGHRKLLAKQRESHFSSDYLGRYPSTNLHSNNDLGEEALTDKEAQRRLNSTVEVTSRSHRSYVRTSSAAQVDIIQEPHGGVPSSATSHSHGHIHPHKGSATPGIPRSHAEIRRAQLQHQNQHHRQHGHGHLHEHEHGHHSDFSSATMENHGGGGSGYTRIPLAATPTEDPLERNSVYQSANGSNGGGFFGIDMGGNDGFGGDEMTLDAILLESDRSWVMQDWDSGYF</sequence>
<dbReference type="Pfam" id="PF14749">
    <property type="entry name" value="Acyl-CoA_ox_N"/>
    <property type="match status" value="1"/>
</dbReference>
<dbReference type="PANTHER" id="PTHR10909">
    <property type="entry name" value="ELECTRON TRANSPORT OXIDOREDUCTASE"/>
    <property type="match status" value="1"/>
</dbReference>
<dbReference type="InterPro" id="IPR046373">
    <property type="entry name" value="Acyl-CoA_Oxase/DH_mid-dom_sf"/>
</dbReference>
<dbReference type="GO" id="GO:0033540">
    <property type="term" value="P:fatty acid beta-oxidation using acyl-CoA oxidase"/>
    <property type="evidence" value="ECO:0007669"/>
    <property type="project" value="TreeGrafter"/>
</dbReference>
<gene>
    <name evidence="16" type="ORF">AYO20_07072</name>
</gene>
<dbReference type="RefSeq" id="XP_022498746.1">
    <property type="nucleotide sequence ID" value="XM_022645360.1"/>
</dbReference>
<evidence type="ECO:0000256" key="13">
    <source>
        <dbReference type="ARBA" id="ARBA00023242"/>
    </source>
</evidence>
<keyword evidence="7" id="KW-0285">Flavoprotein</keyword>
<evidence type="ECO:0000256" key="2">
    <source>
        <dbReference type="ARBA" id="ARBA00001974"/>
    </source>
</evidence>
<evidence type="ECO:0000256" key="10">
    <source>
        <dbReference type="ARBA" id="ARBA00023002"/>
    </source>
</evidence>
<keyword evidence="10" id="KW-0560">Oxidoreductase</keyword>
<dbReference type="SUPFAM" id="SSF47203">
    <property type="entry name" value="Acyl-CoA dehydrogenase C-terminal domain-like"/>
    <property type="match status" value="2"/>
</dbReference>
<dbReference type="Proteomes" id="UP000185904">
    <property type="component" value="Unassembled WGS sequence"/>
</dbReference>
<dbReference type="InterPro" id="IPR002655">
    <property type="entry name" value="Acyl-CoA_oxidase_C"/>
</dbReference>
<dbReference type="GO" id="GO:0008270">
    <property type="term" value="F:zinc ion binding"/>
    <property type="evidence" value="ECO:0007669"/>
    <property type="project" value="InterPro"/>
</dbReference>
<dbReference type="GO" id="GO:0006351">
    <property type="term" value="P:DNA-templated transcription"/>
    <property type="evidence" value="ECO:0007669"/>
    <property type="project" value="InterPro"/>
</dbReference>
<keyword evidence="9" id="KW-0276">Fatty acid metabolism</keyword>
<dbReference type="GeneID" id="34590485"/>
<feature type="region of interest" description="Disordered" evidence="14">
    <location>
        <begin position="1"/>
        <end position="23"/>
    </location>
</feature>
<dbReference type="EC" id="1.3.3.6" evidence="6"/>
<dbReference type="EMBL" id="LVCJ01000047">
    <property type="protein sequence ID" value="OAL33734.1"/>
    <property type="molecule type" value="Genomic_DNA"/>
</dbReference>
<comment type="catalytic activity">
    <reaction evidence="1">
        <text>a 2,3-saturated acyl-CoA + O2 = a (2E)-enoyl-CoA + H2O2</text>
        <dbReference type="Rhea" id="RHEA:38959"/>
        <dbReference type="ChEBI" id="CHEBI:15379"/>
        <dbReference type="ChEBI" id="CHEBI:16240"/>
        <dbReference type="ChEBI" id="CHEBI:58856"/>
        <dbReference type="ChEBI" id="CHEBI:65111"/>
        <dbReference type="EC" id="1.3.3.6"/>
    </reaction>
</comment>
<evidence type="ECO:0000313" key="17">
    <source>
        <dbReference type="Proteomes" id="UP000185904"/>
    </source>
</evidence>
<dbReference type="InterPro" id="IPR036250">
    <property type="entry name" value="AcylCo_DH-like_C"/>
</dbReference>
<dbReference type="InterPro" id="IPR037069">
    <property type="entry name" value="AcylCoA_DH/ox_N_sf"/>
</dbReference>
<comment type="subcellular location">
    <subcellularLocation>
        <location evidence="3">Peroxisome</location>
    </subcellularLocation>
</comment>
<keyword evidence="13" id="KW-0539">Nucleus</keyword>
<feature type="region of interest" description="Disordered" evidence="14">
    <location>
        <begin position="1409"/>
        <end position="1428"/>
    </location>
</feature>
<keyword evidence="11" id="KW-0443">Lipid metabolism</keyword>
<evidence type="ECO:0000256" key="1">
    <source>
        <dbReference type="ARBA" id="ARBA00001201"/>
    </source>
</evidence>
<dbReference type="GO" id="GO:0071949">
    <property type="term" value="F:FAD binding"/>
    <property type="evidence" value="ECO:0007669"/>
    <property type="project" value="InterPro"/>
</dbReference>
<dbReference type="PANTHER" id="PTHR10909:SF250">
    <property type="entry name" value="PEROXISOMAL ACYL-COENZYME A OXIDASE 1"/>
    <property type="match status" value="1"/>
</dbReference>
<dbReference type="FunFam" id="2.40.110.10:FF:000003">
    <property type="entry name" value="Acyl-coenzyme A oxidase"/>
    <property type="match status" value="1"/>
</dbReference>
<dbReference type="FunFam" id="1.20.140.10:FF:000013">
    <property type="entry name" value="Acyl-coenzyme A oxidase"/>
    <property type="match status" value="1"/>
</dbReference>
<name>A0A178CWU7_9EURO</name>
<evidence type="ECO:0000256" key="7">
    <source>
        <dbReference type="ARBA" id="ARBA00022630"/>
    </source>
</evidence>
<comment type="cofactor">
    <cofactor evidence="2">
        <name>FAD</name>
        <dbReference type="ChEBI" id="CHEBI:57692"/>
    </cofactor>
</comment>
<dbReference type="OrthoDB" id="538336at2759"/>
<dbReference type="GO" id="GO:0005504">
    <property type="term" value="F:fatty acid binding"/>
    <property type="evidence" value="ECO:0007669"/>
    <property type="project" value="TreeGrafter"/>
</dbReference>
<feature type="compositionally biased region" description="Basic and acidic residues" evidence="14">
    <location>
        <begin position="1557"/>
        <end position="1568"/>
    </location>
</feature>
<feature type="compositionally biased region" description="Polar residues" evidence="14">
    <location>
        <begin position="758"/>
        <end position="787"/>
    </location>
</feature>
<comment type="similarity">
    <text evidence="5">Belongs to the acyl-CoA oxidase family.</text>
</comment>
<dbReference type="SMART" id="SM00906">
    <property type="entry name" value="Fungal_trans"/>
    <property type="match status" value="1"/>
</dbReference>
<feature type="domain" description="Xylanolytic transcriptional activator regulatory" evidence="15">
    <location>
        <begin position="984"/>
        <end position="1053"/>
    </location>
</feature>
<dbReference type="Pfam" id="PF01756">
    <property type="entry name" value="ACOX"/>
    <property type="match status" value="1"/>
</dbReference>
<evidence type="ECO:0000256" key="11">
    <source>
        <dbReference type="ARBA" id="ARBA00023098"/>
    </source>
</evidence>
<evidence type="ECO:0000256" key="5">
    <source>
        <dbReference type="ARBA" id="ARBA00006288"/>
    </source>
</evidence>